<dbReference type="Proteomes" id="UP000321085">
    <property type="component" value="Unassembled WGS sequence"/>
</dbReference>
<organism evidence="1 2">
    <name type="scientific">Microvirga aerophila</name>
    <dbReference type="NCBI Taxonomy" id="670291"/>
    <lineage>
        <taxon>Bacteria</taxon>
        <taxon>Pseudomonadati</taxon>
        <taxon>Pseudomonadota</taxon>
        <taxon>Alphaproteobacteria</taxon>
        <taxon>Hyphomicrobiales</taxon>
        <taxon>Methylobacteriaceae</taxon>
        <taxon>Microvirga</taxon>
    </lineage>
</organism>
<reference evidence="1 2" key="1">
    <citation type="submission" date="2019-07" db="EMBL/GenBank/DDBJ databases">
        <title>Whole genome shotgun sequence of Microvirga aerophila NBRC 106136.</title>
        <authorList>
            <person name="Hosoyama A."/>
            <person name="Uohara A."/>
            <person name="Ohji S."/>
            <person name="Ichikawa N."/>
        </authorList>
    </citation>
    <scope>NUCLEOTIDE SEQUENCE [LARGE SCALE GENOMIC DNA]</scope>
    <source>
        <strain evidence="1 2">NBRC 106136</strain>
    </source>
</reference>
<evidence type="ECO:0000313" key="2">
    <source>
        <dbReference type="Proteomes" id="UP000321085"/>
    </source>
</evidence>
<proteinExistence type="predicted"/>
<keyword evidence="2" id="KW-1185">Reference proteome</keyword>
<dbReference type="AlphaFoldDB" id="A0A512C2F3"/>
<dbReference type="RefSeq" id="WP_114189201.1">
    <property type="nucleotide sequence ID" value="NZ_BJYU01000188.1"/>
</dbReference>
<dbReference type="EMBL" id="BJYU01000188">
    <property type="protein sequence ID" value="GEO18393.1"/>
    <property type="molecule type" value="Genomic_DNA"/>
</dbReference>
<sequence length="100" mass="11431">MPNTENRFFTTEYEDGYGQLVMVTSHVNTTPKAYNGLWQVAQHHYESEDYKAMFIFAGTAGKSPTVREFNTLEHYNGIDPSTGDKGNFILHQNSHWDLAI</sequence>
<evidence type="ECO:0000313" key="1">
    <source>
        <dbReference type="EMBL" id="GEO18393.1"/>
    </source>
</evidence>
<name>A0A512C2F3_9HYPH</name>
<comment type="caution">
    <text evidence="1">The sequence shown here is derived from an EMBL/GenBank/DDBJ whole genome shotgun (WGS) entry which is preliminary data.</text>
</comment>
<accession>A0A512C2F3</accession>
<gene>
    <name evidence="1" type="ORF">MAE02_60890</name>
</gene>
<protein>
    <submittedName>
        <fullName evidence="1">Uncharacterized protein</fullName>
    </submittedName>
</protein>